<sequence length="423" mass="45163">MFHGIDADDDASLEDLERELAECEQELVLWKVRHSRALKKRALEAAAPPCPSPDASPVAEQPIEQAALSTETSLQAIASSPVLQSPSLLAPIASPTALPAVQTSAVARSEMSAPVASPVPSSSPILAANLTISTTTSASATPQRLSSPLGAGVDESNQEDRRLLIQKLREEKAKVARREKIAELEKAAAEALKKQRIAREKLERVNQQRAAPPPPIRTTQNKRPLPVSAAPPRHAKRHFTHSTIVDKPLDPEAMALPKAVALPLSSPNDLLSHVFRVCTRSLLQSNKPLSVPQLQVLCQDYFGKEFGLVAQACGLASADLGQLLSPYAFLRVAVHGLSAPSSAVDASPIDDGLIPSVRCDSADGVAAFLHASRERVQSVLQLTSSLASSKETALLDVVKAHAMLHAAAPRQTFLELCWPRALT</sequence>
<dbReference type="VEuPathDB" id="FungiDB:SPRG_05177"/>
<name>A0A067CHJ0_SAPPC</name>
<reference evidence="3 4" key="1">
    <citation type="journal article" date="2013" name="PLoS Genet.">
        <title>Distinctive expansion of potential virulence genes in the genome of the oomycete fish pathogen Saprolegnia parasitica.</title>
        <authorList>
            <person name="Jiang R.H."/>
            <person name="de Bruijn I."/>
            <person name="Haas B.J."/>
            <person name="Belmonte R."/>
            <person name="Lobach L."/>
            <person name="Christie J."/>
            <person name="van den Ackerveken G."/>
            <person name="Bottin A."/>
            <person name="Bulone V."/>
            <person name="Diaz-Moreno S.M."/>
            <person name="Dumas B."/>
            <person name="Fan L."/>
            <person name="Gaulin E."/>
            <person name="Govers F."/>
            <person name="Grenville-Briggs L.J."/>
            <person name="Horner N.R."/>
            <person name="Levin J.Z."/>
            <person name="Mammella M."/>
            <person name="Meijer H.J."/>
            <person name="Morris P."/>
            <person name="Nusbaum C."/>
            <person name="Oome S."/>
            <person name="Phillips A.J."/>
            <person name="van Rooyen D."/>
            <person name="Rzeszutek E."/>
            <person name="Saraiva M."/>
            <person name="Secombes C.J."/>
            <person name="Seidl M.F."/>
            <person name="Snel B."/>
            <person name="Stassen J.H."/>
            <person name="Sykes S."/>
            <person name="Tripathy S."/>
            <person name="van den Berg H."/>
            <person name="Vega-Arreguin J.C."/>
            <person name="Wawra S."/>
            <person name="Young S.K."/>
            <person name="Zeng Q."/>
            <person name="Dieguez-Uribeondo J."/>
            <person name="Russ C."/>
            <person name="Tyler B.M."/>
            <person name="van West P."/>
        </authorList>
    </citation>
    <scope>NUCLEOTIDE SEQUENCE [LARGE SCALE GENOMIC DNA]</scope>
    <source>
        <strain evidence="3 4">CBS 223.65</strain>
    </source>
</reference>
<evidence type="ECO:0000313" key="4">
    <source>
        <dbReference type="Proteomes" id="UP000030745"/>
    </source>
</evidence>
<proteinExistence type="predicted"/>
<dbReference type="RefSeq" id="XP_012199171.1">
    <property type="nucleotide sequence ID" value="XM_012343781.1"/>
</dbReference>
<protein>
    <submittedName>
        <fullName evidence="3">Uncharacterized protein</fullName>
    </submittedName>
</protein>
<evidence type="ECO:0000313" key="3">
    <source>
        <dbReference type="EMBL" id="KDO29988.1"/>
    </source>
</evidence>
<dbReference type="AlphaFoldDB" id="A0A067CHJ0"/>
<gene>
    <name evidence="3" type="ORF">SPRG_05177</name>
</gene>
<feature type="coiled-coil region" evidence="1">
    <location>
        <begin position="6"/>
        <end position="33"/>
    </location>
</feature>
<dbReference type="Proteomes" id="UP000030745">
    <property type="component" value="Unassembled WGS sequence"/>
</dbReference>
<keyword evidence="4" id="KW-1185">Reference proteome</keyword>
<keyword evidence="1" id="KW-0175">Coiled coil</keyword>
<feature type="region of interest" description="Disordered" evidence="2">
    <location>
        <begin position="135"/>
        <end position="158"/>
    </location>
</feature>
<evidence type="ECO:0000256" key="2">
    <source>
        <dbReference type="SAM" id="MobiDB-lite"/>
    </source>
</evidence>
<evidence type="ECO:0000256" key="1">
    <source>
        <dbReference type="SAM" id="Coils"/>
    </source>
</evidence>
<accession>A0A067CHJ0</accession>
<dbReference type="GeneID" id="24127582"/>
<dbReference type="EMBL" id="KK583203">
    <property type="protein sequence ID" value="KDO29988.1"/>
    <property type="molecule type" value="Genomic_DNA"/>
</dbReference>
<feature type="region of interest" description="Disordered" evidence="2">
    <location>
        <begin position="204"/>
        <end position="232"/>
    </location>
</feature>
<dbReference type="KEGG" id="spar:SPRG_05177"/>
<organism evidence="3 4">
    <name type="scientific">Saprolegnia parasitica (strain CBS 223.65)</name>
    <dbReference type="NCBI Taxonomy" id="695850"/>
    <lineage>
        <taxon>Eukaryota</taxon>
        <taxon>Sar</taxon>
        <taxon>Stramenopiles</taxon>
        <taxon>Oomycota</taxon>
        <taxon>Saprolegniomycetes</taxon>
        <taxon>Saprolegniales</taxon>
        <taxon>Saprolegniaceae</taxon>
        <taxon>Saprolegnia</taxon>
    </lineage>
</organism>